<name>A1SR49_PSYIN</name>
<evidence type="ECO:0000313" key="2">
    <source>
        <dbReference type="Proteomes" id="UP000000639"/>
    </source>
</evidence>
<evidence type="ECO:0000313" key="1">
    <source>
        <dbReference type="EMBL" id="ABM01964.1"/>
    </source>
</evidence>
<dbReference type="STRING" id="357804.Ping_0090"/>
<dbReference type="NCBIfam" id="NF008234">
    <property type="entry name" value="PRK11001.1"/>
    <property type="match status" value="1"/>
</dbReference>
<dbReference type="RefSeq" id="WP_011768523.1">
    <property type="nucleotide sequence ID" value="NC_008709.1"/>
</dbReference>
<gene>
    <name evidence="1" type="ordered locus">Ping_0090</name>
</gene>
<dbReference type="Proteomes" id="UP000000639">
    <property type="component" value="Chromosome"/>
</dbReference>
<dbReference type="SUPFAM" id="SSF158668">
    <property type="entry name" value="MtlR-like"/>
    <property type="match status" value="1"/>
</dbReference>
<keyword evidence="2" id="KW-1185">Reference proteome</keyword>
<dbReference type="InterPro" id="IPR007761">
    <property type="entry name" value="MtlR-like"/>
</dbReference>
<dbReference type="HOGENOM" id="CLU_099448_1_0_6"/>
<dbReference type="Gene3D" id="1.20.120.330">
    <property type="entry name" value="Nucleotidyltransferases domain 2"/>
    <property type="match status" value="1"/>
</dbReference>
<dbReference type="eggNOG" id="COG3722">
    <property type="taxonomic scope" value="Bacteria"/>
</dbReference>
<dbReference type="PANTHER" id="PTHR37941:SF1">
    <property type="entry name" value="FUMARASE E-RELATED"/>
    <property type="match status" value="1"/>
</dbReference>
<protein>
    <submittedName>
        <fullName evidence="1">Mannitol repressor, MtlR</fullName>
    </submittedName>
</protein>
<dbReference type="InterPro" id="IPR038026">
    <property type="entry name" value="MtlR-like_sf"/>
</dbReference>
<dbReference type="Pfam" id="PF05068">
    <property type="entry name" value="MtlR"/>
    <property type="match status" value="1"/>
</dbReference>
<dbReference type="EMBL" id="CP000510">
    <property type="protein sequence ID" value="ABM01964.1"/>
    <property type="molecule type" value="Genomic_DNA"/>
</dbReference>
<dbReference type="KEGG" id="pin:Ping_0090"/>
<accession>A1SR49</accession>
<dbReference type="AlphaFoldDB" id="A1SR49"/>
<dbReference type="OrthoDB" id="7060391at2"/>
<reference evidence="1 2" key="1">
    <citation type="submission" date="2007-01" db="EMBL/GenBank/DDBJ databases">
        <title>Complete sequence of Psychromonas ingrahamii 37.</title>
        <authorList>
            <consortium name="US DOE Joint Genome Institute"/>
            <person name="Copeland A."/>
            <person name="Lucas S."/>
            <person name="Lapidus A."/>
            <person name="Barry K."/>
            <person name="Detter J.C."/>
            <person name="Glavina del Rio T."/>
            <person name="Hammon N."/>
            <person name="Israni S."/>
            <person name="Dalin E."/>
            <person name="Tice H."/>
            <person name="Pitluck S."/>
            <person name="Thompson L.S."/>
            <person name="Brettin T."/>
            <person name="Bruce D."/>
            <person name="Han C."/>
            <person name="Tapia R."/>
            <person name="Schmutz J."/>
            <person name="Larimer F."/>
            <person name="Land M."/>
            <person name="Hauser L."/>
            <person name="Kyrpides N."/>
            <person name="Ivanova N."/>
            <person name="Staley J."/>
            <person name="Richardson P."/>
        </authorList>
    </citation>
    <scope>NUCLEOTIDE SEQUENCE [LARGE SCALE GENOMIC DNA]</scope>
    <source>
        <strain evidence="1 2">37</strain>
    </source>
</reference>
<dbReference type="GO" id="GO:0045892">
    <property type="term" value="P:negative regulation of DNA-templated transcription"/>
    <property type="evidence" value="ECO:0007669"/>
    <property type="project" value="TreeGrafter"/>
</dbReference>
<proteinExistence type="predicted"/>
<sequence>MTKFARLKFDIDIVETLSEAETPYDFFTASFDLFEDAVDILIQNVFRKDDYAVKYAVEPLLSRDGPLAHLPVRIKLLYGLGLLSQGSYQDIEKFIGLKEFVQSEGESIEFLSLALIERLNAIRAVAKILPPNLGDNQLEESSHYIVQMKLEQNRQVIKSSLILAITEIIKELHRDTPLS</sequence>
<dbReference type="PANTHER" id="PTHR37941">
    <property type="entry name" value="FUMARASE E-RELATED"/>
    <property type="match status" value="1"/>
</dbReference>
<organism evidence="1 2">
    <name type="scientific">Psychromonas ingrahamii (strain DSM 17664 / CCUG 51855 / 37)</name>
    <dbReference type="NCBI Taxonomy" id="357804"/>
    <lineage>
        <taxon>Bacteria</taxon>
        <taxon>Pseudomonadati</taxon>
        <taxon>Pseudomonadota</taxon>
        <taxon>Gammaproteobacteria</taxon>
        <taxon>Alteromonadales</taxon>
        <taxon>Psychromonadaceae</taxon>
        <taxon>Psychromonas</taxon>
    </lineage>
</organism>